<feature type="compositionally biased region" description="Low complexity" evidence="8">
    <location>
        <begin position="1671"/>
        <end position="1692"/>
    </location>
</feature>
<dbReference type="InterPro" id="IPR001762">
    <property type="entry name" value="Disintegrin_dom"/>
</dbReference>
<dbReference type="InterPro" id="IPR001590">
    <property type="entry name" value="Peptidase_M12B"/>
</dbReference>
<feature type="transmembrane region" description="Helical" evidence="9">
    <location>
        <begin position="910"/>
        <end position="934"/>
    </location>
</feature>
<evidence type="ECO:0000256" key="8">
    <source>
        <dbReference type="SAM" id="MobiDB-lite"/>
    </source>
</evidence>
<dbReference type="Pfam" id="PF00200">
    <property type="entry name" value="Disintegrin"/>
    <property type="match status" value="1"/>
</dbReference>
<dbReference type="PROSITE" id="PS50214">
    <property type="entry name" value="DISINTEGRIN_2"/>
    <property type="match status" value="1"/>
</dbReference>
<comment type="subcellular location">
    <subcellularLocation>
        <location evidence="1">Membrane</location>
        <topology evidence="1">Single-pass membrane protein</topology>
    </subcellularLocation>
</comment>
<feature type="compositionally biased region" description="Low complexity" evidence="8">
    <location>
        <begin position="1861"/>
        <end position="1876"/>
    </location>
</feature>
<feature type="region of interest" description="Disordered" evidence="8">
    <location>
        <begin position="1022"/>
        <end position="1086"/>
    </location>
</feature>
<evidence type="ECO:0000256" key="7">
    <source>
        <dbReference type="PROSITE-ProRule" id="PRU00276"/>
    </source>
</evidence>
<dbReference type="SMART" id="SM00608">
    <property type="entry name" value="ACR"/>
    <property type="match status" value="1"/>
</dbReference>
<keyword evidence="14" id="KW-1185">Reference proteome</keyword>
<feature type="region of interest" description="Disordered" evidence="8">
    <location>
        <begin position="1123"/>
        <end position="1176"/>
    </location>
</feature>
<feature type="compositionally biased region" description="Polar residues" evidence="8">
    <location>
        <begin position="1661"/>
        <end position="1670"/>
    </location>
</feature>
<dbReference type="GO" id="GO:0006509">
    <property type="term" value="P:membrane protein ectodomain proteolysis"/>
    <property type="evidence" value="ECO:0007669"/>
    <property type="project" value="TreeGrafter"/>
</dbReference>
<feature type="compositionally biased region" description="Polar residues" evidence="8">
    <location>
        <begin position="369"/>
        <end position="378"/>
    </location>
</feature>
<keyword evidence="13" id="KW-0687">Ribonucleoprotein</keyword>
<dbReference type="Pfam" id="PF01421">
    <property type="entry name" value="Reprolysin"/>
    <property type="match status" value="1"/>
</dbReference>
<evidence type="ECO:0000256" key="2">
    <source>
        <dbReference type="ARBA" id="ARBA00022692"/>
    </source>
</evidence>
<feature type="region of interest" description="Disordered" evidence="8">
    <location>
        <begin position="1860"/>
        <end position="1885"/>
    </location>
</feature>
<keyword evidence="10" id="KW-0732">Signal</keyword>
<dbReference type="Proteomes" id="UP000728185">
    <property type="component" value="Unassembled WGS sequence"/>
</dbReference>
<evidence type="ECO:0000256" key="5">
    <source>
        <dbReference type="ARBA" id="ARBA00023157"/>
    </source>
</evidence>
<dbReference type="PANTHER" id="PTHR11905:SF248">
    <property type="entry name" value="DISINTEGRIN AND METALLOPROTEINASE DOMAIN-CONTAINING PROTEIN UNC-71"/>
    <property type="match status" value="1"/>
</dbReference>
<dbReference type="SMART" id="SM00050">
    <property type="entry name" value="DISIN"/>
    <property type="match status" value="1"/>
</dbReference>
<feature type="disulfide bond" evidence="6">
    <location>
        <begin position="605"/>
        <end position="625"/>
    </location>
</feature>
<dbReference type="OrthoDB" id="5951731at2759"/>
<dbReference type="GO" id="GO:0016020">
    <property type="term" value="C:membrane"/>
    <property type="evidence" value="ECO:0007669"/>
    <property type="project" value="UniProtKB-SubCell"/>
</dbReference>
<feature type="compositionally biased region" description="Basic and acidic residues" evidence="8">
    <location>
        <begin position="1061"/>
        <end position="1072"/>
    </location>
</feature>
<dbReference type="GO" id="GO:0004222">
    <property type="term" value="F:metalloendopeptidase activity"/>
    <property type="evidence" value="ECO:0007669"/>
    <property type="project" value="InterPro"/>
</dbReference>
<evidence type="ECO:0000256" key="1">
    <source>
        <dbReference type="ARBA" id="ARBA00004167"/>
    </source>
</evidence>
<dbReference type="Gene3D" id="4.10.70.10">
    <property type="entry name" value="Disintegrin domain"/>
    <property type="match status" value="1"/>
</dbReference>
<evidence type="ECO:0000313" key="14">
    <source>
        <dbReference type="Proteomes" id="UP000728185"/>
    </source>
</evidence>
<feature type="compositionally biased region" description="Basic residues" evidence="8">
    <location>
        <begin position="1693"/>
        <end position="1704"/>
    </location>
</feature>
<feature type="domain" description="Peptidase M12B" evidence="12">
    <location>
        <begin position="281"/>
        <end position="540"/>
    </location>
</feature>
<feature type="region of interest" description="Disordered" evidence="8">
    <location>
        <begin position="1751"/>
        <end position="1773"/>
    </location>
</feature>
<reference evidence="13" key="1">
    <citation type="submission" date="2019-05" db="EMBL/GenBank/DDBJ databases">
        <title>Annotation for the trematode Fasciolopsis buski.</title>
        <authorList>
            <person name="Choi Y.-J."/>
        </authorList>
    </citation>
    <scope>NUCLEOTIDE SEQUENCE</scope>
    <source>
        <strain evidence="13">HT</strain>
        <tissue evidence="13">Whole worm</tissue>
    </source>
</reference>
<feature type="compositionally biased region" description="Basic residues" evidence="8">
    <location>
        <begin position="1396"/>
        <end position="1426"/>
    </location>
</feature>
<evidence type="ECO:0000313" key="13">
    <source>
        <dbReference type="EMBL" id="KAA0196395.1"/>
    </source>
</evidence>
<protein>
    <submittedName>
        <fullName evidence="13">28S ribosomal protein S5 mitochondrial</fullName>
    </submittedName>
</protein>
<gene>
    <name evidence="13" type="ORF">FBUS_01951</name>
</gene>
<feature type="compositionally biased region" description="Basic residues" evidence="8">
    <location>
        <begin position="383"/>
        <end position="396"/>
    </location>
</feature>
<feature type="compositionally biased region" description="Basic residues" evidence="8">
    <location>
        <begin position="1022"/>
        <end position="1035"/>
    </location>
</feature>
<dbReference type="EMBL" id="LUCM01003052">
    <property type="protein sequence ID" value="KAA0196395.1"/>
    <property type="molecule type" value="Genomic_DNA"/>
</dbReference>
<feature type="region of interest" description="Disordered" evidence="8">
    <location>
        <begin position="369"/>
        <end position="414"/>
    </location>
</feature>
<evidence type="ECO:0000259" key="11">
    <source>
        <dbReference type="PROSITE" id="PS50214"/>
    </source>
</evidence>
<feature type="region of interest" description="Disordered" evidence="8">
    <location>
        <begin position="1796"/>
        <end position="1825"/>
    </location>
</feature>
<feature type="compositionally biased region" description="Basic and acidic residues" evidence="8">
    <location>
        <begin position="1752"/>
        <end position="1765"/>
    </location>
</feature>
<feature type="region of interest" description="Disordered" evidence="8">
    <location>
        <begin position="1457"/>
        <end position="1586"/>
    </location>
</feature>
<accession>A0A8E0RZI9</accession>
<dbReference type="InterPro" id="IPR006586">
    <property type="entry name" value="ADAM_Cys-rich"/>
</dbReference>
<dbReference type="InterPro" id="IPR024079">
    <property type="entry name" value="MetalloPept_cat_dom_sf"/>
</dbReference>
<feature type="chain" id="PRO_5034660438" evidence="10">
    <location>
        <begin position="25"/>
        <end position="2086"/>
    </location>
</feature>
<evidence type="ECO:0000256" key="9">
    <source>
        <dbReference type="SAM" id="Phobius"/>
    </source>
</evidence>
<evidence type="ECO:0000259" key="12">
    <source>
        <dbReference type="PROSITE" id="PS50215"/>
    </source>
</evidence>
<feature type="region of interest" description="Disordered" evidence="8">
    <location>
        <begin position="1918"/>
        <end position="1959"/>
    </location>
</feature>
<evidence type="ECO:0000256" key="3">
    <source>
        <dbReference type="ARBA" id="ARBA00022989"/>
    </source>
</evidence>
<evidence type="ECO:0000256" key="6">
    <source>
        <dbReference type="PROSITE-ProRule" id="PRU00068"/>
    </source>
</evidence>
<feature type="region of interest" description="Disordered" evidence="8">
    <location>
        <begin position="2048"/>
        <end position="2086"/>
    </location>
</feature>
<feature type="compositionally biased region" description="Basic and acidic residues" evidence="8">
    <location>
        <begin position="1145"/>
        <end position="1158"/>
    </location>
</feature>
<organism evidence="13 14">
    <name type="scientific">Fasciolopsis buskii</name>
    <dbReference type="NCBI Taxonomy" id="27845"/>
    <lineage>
        <taxon>Eukaryota</taxon>
        <taxon>Metazoa</taxon>
        <taxon>Spiralia</taxon>
        <taxon>Lophotrochozoa</taxon>
        <taxon>Platyhelminthes</taxon>
        <taxon>Trematoda</taxon>
        <taxon>Digenea</taxon>
        <taxon>Plagiorchiida</taxon>
        <taxon>Echinostomata</taxon>
        <taxon>Echinostomatoidea</taxon>
        <taxon>Fasciolidae</taxon>
        <taxon>Fasciolopsis</taxon>
    </lineage>
</organism>
<dbReference type="PROSITE" id="PS00022">
    <property type="entry name" value="EGF_1"/>
    <property type="match status" value="1"/>
</dbReference>
<dbReference type="SUPFAM" id="SSF55486">
    <property type="entry name" value="Metalloproteases ('zincins'), catalytic domain"/>
    <property type="match status" value="1"/>
</dbReference>
<sequence>MQLSLWSFGIGILLSNFLFHLVYCVPAEPDDLEDDDTPLGISSNSVIDSSLDNPRDDQAGDDTLRGCECWKWPECVSNCTINPILKEQMRTDYLILDRLPRPFVLVFPYQDRKSRSKYGTSTTGKRGAYYMNTKFWIHLPNRLHVQLKLQKSRIFGGSNDYSILHYRRNNEGQLYGFESSKFDHCFYTGTVRHDANQFEPDTYVAVDTCHGLRGLIQAGNVTFGVLPLRCTQCQHDRLPHVVFPHQPSPIEQEARLPVFWQPFDVLATKSHGLKRKGEPQYTVRLTVILDKTLFVAFEHNFEQCTHYIGSVINLATKSYQGLPVELRLIRSEIWNDEDHIQLNTSIKTTLNNFAVYTVNRNQIDSTLRQSIPSNSTSSEFRRPNRAWPRRRSRRAAAKIPEPAPSDLRLLSPPPRMNRIGPQDVELLFTAIHFTDVVEYLAVPDSICTPRALAVIQVNTSETLYHVSRLVSLAVAEILGMKSFPCPPLLSCASPDLFSDGDKARIRLALVSSMADCLISSIPQEASRFWSDTCGNGQLDRGEECDPSSLLSEVTKDSRSPAASRANISELLPCCNAFTCLADVGAVCTHGTCCDRCQLAARGKQCRIARDLCDLPEFCTGTEPTCPADLHLENGSPCRAIGSGQTAGLSAIANRSELDDAQALCYQGRCPTRDSQCESVWGTGATRAADYCFMFHNTKTAGACGVSGENCKPPHAMCGLLHCQGGKPRPIFSEAGQPFLTYTEHQGRQYECKHLSHSSIVRFVPEGASCGRNQYCFHQQCVPPNVSIRSRCPSGPVNKYTEDGQISVRNVTCSDQGICTNGGFCLCRVGRSGNACQIEISPDFSTALTTAHTDRVNSMNRNILANPTLLPPDGDIARYIWAQVDAMHRLDYKLGSQTDNDDNQKTQLNTLYLVIILASVVGGTFLVLFIFMLIYRRRGQTGFSRKRSRSRCFPLTGNNKHLDQQSAPYDAKGNGSLRLYETNADGHSFHLPLSPIRSRATRSATENDGFDYHNSSYLARWSHERRSRRHNKRHGSRERDYPDTSDRHRGHRRRRRKHCRSDRHSGDDLEHSGRGAGHRTKYSDGSLTTGRRLLDAHGVNHSDTELACRQGQDFEDETNSMDRIIKFGSMPSYKEDKLRQKKRHGERGTDTDADSRKPSADMSSGSRCVSSQSPPLVQSNGQTIAIVGAAVDCSPTNFAVSDEPGGSNPDPTLIYNVSQSRNAGLGSPLSPTTRTMILNSAVTSAAPPPLFPHTTEADTLSPLKTGSLVVGAEQIQSFRSSKSPNASPQGDLPQILGATAALIGAGKAGAAAAIAVASSAVNGSGGRFSHTPIGVTDSISQGKPIPVLNALNGADDMNDVHFSIVMENSWRQPEKGILKNKNEGGGLTSAVLPGSAHKSKSRKSGSDRRHRISHRKHRHHKRSRSGARHSCGEVDPDCCSLDSECSCCLAGENEKRITRDRSSSVQAEGCGRSSSRDRCGHAQRRSYLGSEASLRSHNSLGSAPEGNASPSSSASSRSGLSPSSQSSSSSSFSDRDGVGDNMLLSSSSSSSTCSTALEVGPDGRIGRVSSSGDNERSIGTAHVDSESGLLDSEAHRCTAQHGRDGCHRHHHRRHRNRSRHHYGHGRHDHKQHRCGSENAVSAGCAGTVGPNNPMDKGDNPGPESSGSSLSRTTTAGLSCGSSSSSGLLTPGSTHMHRRHRLVRNRRSTDDDATTSGSHQSSPIPPAPTILCNAGQQTDEISLLKAAGMTVAGNKKDGKSSFSHADDSEGEWEEVECSESACEECQAASLANMATDITASTNNSPAPPPSAPQTNSVGHHEPTKPLDNAGQLQLVGMTNAAYLPSMRSSGADANMSNTSIAYQQQSTASSSLGSSKNSRIGTPAPGIPISQMNSFVTGTQSPQGSALGVGNVKYGVTNRAASSSSCSSSSVAGPNQAVPRPIMPSSKSGPDEFPNQHSEPEMDAHLHHTPVSRIGPFYTTMGVGPTGLVLNPGLAMLTPASTTSYTMVPTPSHFLPPPPPLSSLPPQPSAHLGSGIMQNVTQVRRDSYPNRLQASMGPDESLGLLNQTSCQSTRPVPMGPGMMGSSGT</sequence>
<dbReference type="InterPro" id="IPR018358">
    <property type="entry name" value="Disintegrin_CS"/>
</dbReference>
<dbReference type="PROSITE" id="PS00427">
    <property type="entry name" value="DISINTEGRIN_1"/>
    <property type="match status" value="1"/>
</dbReference>
<name>A0A8E0RZI9_9TREM</name>
<feature type="compositionally biased region" description="Polar residues" evidence="8">
    <location>
        <begin position="955"/>
        <end position="966"/>
    </location>
</feature>
<feature type="region of interest" description="Disordered" evidence="8">
    <location>
        <begin position="1600"/>
        <end position="1730"/>
    </location>
</feature>
<dbReference type="InterPro" id="IPR036436">
    <property type="entry name" value="Disintegrin_dom_sf"/>
</dbReference>
<feature type="region of interest" description="Disordered" evidence="8">
    <location>
        <begin position="945"/>
        <end position="973"/>
    </location>
</feature>
<feature type="compositionally biased region" description="Basic residues" evidence="8">
    <location>
        <begin position="1605"/>
        <end position="1632"/>
    </location>
</feature>
<dbReference type="PANTHER" id="PTHR11905">
    <property type="entry name" value="ADAM A DISINTEGRIN AND METALLOPROTEASE DOMAIN"/>
    <property type="match status" value="1"/>
</dbReference>
<feature type="compositionally biased region" description="Polar residues" evidence="8">
    <location>
        <begin position="2062"/>
        <end position="2072"/>
    </location>
</feature>
<feature type="signal peptide" evidence="10">
    <location>
        <begin position="1"/>
        <end position="24"/>
    </location>
</feature>
<dbReference type="PROSITE" id="PS50215">
    <property type="entry name" value="ADAM_MEPRO"/>
    <property type="match status" value="1"/>
</dbReference>
<comment type="caution">
    <text evidence="13">The sequence shown here is derived from an EMBL/GenBank/DDBJ whole genome shotgun (WGS) entry which is preliminary data.</text>
</comment>
<evidence type="ECO:0000256" key="4">
    <source>
        <dbReference type="ARBA" id="ARBA00023136"/>
    </source>
</evidence>
<feature type="compositionally biased region" description="Low complexity" evidence="8">
    <location>
        <begin position="1500"/>
        <end position="1531"/>
    </location>
</feature>
<evidence type="ECO:0000256" key="10">
    <source>
        <dbReference type="SAM" id="SignalP"/>
    </source>
</evidence>
<keyword evidence="5 6" id="KW-1015">Disulfide bond</keyword>
<feature type="compositionally biased region" description="Basic and acidic residues" evidence="8">
    <location>
        <begin position="1036"/>
        <end position="1046"/>
    </location>
</feature>
<dbReference type="SUPFAM" id="SSF57552">
    <property type="entry name" value="Blood coagulation inhibitor (disintegrin)"/>
    <property type="match status" value="1"/>
</dbReference>
<keyword evidence="13" id="KW-0689">Ribosomal protein</keyword>
<comment type="caution">
    <text evidence="7">Lacks conserved residue(s) required for the propagation of feature annotation.</text>
</comment>
<feature type="domain" description="Disintegrin" evidence="11">
    <location>
        <begin position="530"/>
        <end position="633"/>
    </location>
</feature>
<dbReference type="Pfam" id="PF08516">
    <property type="entry name" value="ADAM_CR"/>
    <property type="match status" value="1"/>
</dbReference>
<feature type="region of interest" description="Disordered" evidence="8">
    <location>
        <begin position="1375"/>
        <end position="1433"/>
    </location>
</feature>
<keyword evidence="2 9" id="KW-0812">Transmembrane</keyword>
<dbReference type="GO" id="GO:0005840">
    <property type="term" value="C:ribosome"/>
    <property type="evidence" value="ECO:0007669"/>
    <property type="project" value="UniProtKB-KW"/>
</dbReference>
<feature type="compositionally biased region" description="Polar residues" evidence="8">
    <location>
        <begin position="1160"/>
        <end position="1176"/>
    </location>
</feature>
<proteinExistence type="predicted"/>
<feature type="compositionally biased region" description="Basic residues" evidence="8">
    <location>
        <begin position="1047"/>
        <end position="1060"/>
    </location>
</feature>
<keyword evidence="3 9" id="KW-1133">Transmembrane helix</keyword>
<dbReference type="Gene3D" id="3.40.390.10">
    <property type="entry name" value="Collagenase (Catalytic Domain)"/>
    <property type="match status" value="1"/>
</dbReference>
<keyword evidence="4 9" id="KW-0472">Membrane</keyword>
<dbReference type="InterPro" id="IPR000742">
    <property type="entry name" value="EGF"/>
</dbReference>